<accession>A0ABQ5QYE0</accession>
<gene>
    <name evidence="1" type="ORF">Pa4123_48420</name>
</gene>
<evidence type="ECO:0000313" key="2">
    <source>
        <dbReference type="Proteomes" id="UP001144280"/>
    </source>
</evidence>
<dbReference type="Proteomes" id="UP001144280">
    <property type="component" value="Unassembled WGS sequence"/>
</dbReference>
<proteinExistence type="predicted"/>
<protein>
    <submittedName>
        <fullName evidence="1">Uncharacterized protein</fullName>
    </submittedName>
</protein>
<dbReference type="EMBL" id="BSDI01000025">
    <property type="protein sequence ID" value="GLH99566.1"/>
    <property type="molecule type" value="Genomic_DNA"/>
</dbReference>
<dbReference type="RefSeq" id="WP_281899324.1">
    <property type="nucleotide sequence ID" value="NZ_BSDI01000025.1"/>
</dbReference>
<comment type="caution">
    <text evidence="1">The sequence shown here is derived from an EMBL/GenBank/DDBJ whole genome shotgun (WGS) entry which is preliminary data.</text>
</comment>
<keyword evidence="2" id="KW-1185">Reference proteome</keyword>
<sequence length="130" mass="14064">MTRQLNLQLGEDGASAERLDTLTGYLRQELLDLDVDDVRRAQGGAAPPGTRAVDIMALGGLVVTLGRTAGGLKDVVAAVRRWLARGDGVRRTVKIEIDGDTLELSEVSATEQDRLITLFVSRHARDEVDP</sequence>
<reference evidence="1" key="1">
    <citation type="submission" date="2022-12" db="EMBL/GenBank/DDBJ databases">
        <title>New Phytohabitans aurantiacus sp. RD004123 nov., an actinomycete isolated from soil.</title>
        <authorList>
            <person name="Triningsih D.W."/>
            <person name="Harunari E."/>
            <person name="Igarashi Y."/>
        </authorList>
    </citation>
    <scope>NUCLEOTIDE SEQUENCE</scope>
    <source>
        <strain evidence="1">RD004123</strain>
    </source>
</reference>
<name>A0ABQ5QYE0_9ACTN</name>
<evidence type="ECO:0000313" key="1">
    <source>
        <dbReference type="EMBL" id="GLH99566.1"/>
    </source>
</evidence>
<organism evidence="1 2">
    <name type="scientific">Phytohabitans aurantiacus</name>
    <dbReference type="NCBI Taxonomy" id="3016789"/>
    <lineage>
        <taxon>Bacteria</taxon>
        <taxon>Bacillati</taxon>
        <taxon>Actinomycetota</taxon>
        <taxon>Actinomycetes</taxon>
        <taxon>Micromonosporales</taxon>
        <taxon>Micromonosporaceae</taxon>
    </lineage>
</organism>